<dbReference type="InterPro" id="IPR003715">
    <property type="entry name" value="Poly_export_N"/>
</dbReference>
<dbReference type="STRING" id="282197.SAMN04488517_1172"/>
<dbReference type="RefSeq" id="WP_055684150.1">
    <property type="nucleotide sequence ID" value="NZ_CXPG01000026.1"/>
</dbReference>
<dbReference type="OrthoDB" id="197007at2"/>
<dbReference type="InterPro" id="IPR058781">
    <property type="entry name" value="HH_AprE-like"/>
</dbReference>
<evidence type="ECO:0000256" key="2">
    <source>
        <dbReference type="SAM" id="SignalP"/>
    </source>
</evidence>
<sequence length="409" mass="43437">MIGAPVRKVANWAAVQAAGLALMLLAVPAHAEDYPIGAGDELELSIFARPDLSRLYRVRQDGTISLHIVGTIPAAGLLPAELEQDIEDRLAAVFSDTESATLEVASYRPVIVSGDVRVPGAAPFRPGMDVRSAVAISGGFLDTALMDDAGLRMRVADEAANAALMAARLDTLEVTRARLNALRDGGSAADLAETVRARTGQPPAAPLTDAAEAVMSAQAERQALRARTQADQTRLAREEAEAFAERRVLLNGQLDTILEELGNQQDLRERGLARSTRVVDLTLEAASLRVDILEAIGLEAAARQKLERAESSLASDETDRQAELSDALADTEAAILETATRLDRSRAFVREFGGEAALALPGEDGTRVAYLIHRRNGEGARVVEAGPDTLLHPGDGLEVLRALAPDGTQ</sequence>
<evidence type="ECO:0000256" key="1">
    <source>
        <dbReference type="ARBA" id="ARBA00022729"/>
    </source>
</evidence>
<feature type="chain" id="PRO_5005807173" evidence="2">
    <location>
        <begin position="32"/>
        <end position="409"/>
    </location>
</feature>
<feature type="domain" description="AprE-like long alpha-helical hairpin" evidence="4">
    <location>
        <begin position="160"/>
        <end position="345"/>
    </location>
</feature>
<dbReference type="Gene3D" id="3.30.1950.10">
    <property type="entry name" value="wza like domain"/>
    <property type="match status" value="1"/>
</dbReference>
<keyword evidence="1 2" id="KW-0732">Signal</keyword>
<organism evidence="5 6">
    <name type="scientific">Jannaschia rubra</name>
    <dbReference type="NCBI Taxonomy" id="282197"/>
    <lineage>
        <taxon>Bacteria</taxon>
        <taxon>Pseudomonadati</taxon>
        <taxon>Pseudomonadota</taxon>
        <taxon>Alphaproteobacteria</taxon>
        <taxon>Rhodobacterales</taxon>
        <taxon>Roseobacteraceae</taxon>
        <taxon>Jannaschia</taxon>
    </lineage>
</organism>
<dbReference type="PANTHER" id="PTHR33619">
    <property type="entry name" value="POLYSACCHARIDE EXPORT PROTEIN GFCE-RELATED"/>
    <property type="match status" value="1"/>
</dbReference>
<gene>
    <name evidence="5" type="ORF">JAN5088_03581</name>
</gene>
<feature type="signal peptide" evidence="2">
    <location>
        <begin position="1"/>
        <end position="31"/>
    </location>
</feature>
<protein>
    <submittedName>
        <fullName evidence="5">Putative polysaccharide export protein, PEP-CTERM sytem-associated</fullName>
    </submittedName>
</protein>
<dbReference type="Proteomes" id="UP000048908">
    <property type="component" value="Unassembled WGS sequence"/>
</dbReference>
<dbReference type="EMBL" id="CXPG01000026">
    <property type="protein sequence ID" value="CTQ34785.1"/>
    <property type="molecule type" value="Genomic_DNA"/>
</dbReference>
<dbReference type="AlphaFoldDB" id="A0A0M6XXH9"/>
<feature type="domain" description="Polysaccharide export protein N-terminal" evidence="3">
    <location>
        <begin position="30"/>
        <end position="96"/>
    </location>
</feature>
<accession>A0A0M6XXH9</accession>
<evidence type="ECO:0000313" key="6">
    <source>
        <dbReference type="Proteomes" id="UP000048908"/>
    </source>
</evidence>
<proteinExistence type="predicted"/>
<evidence type="ECO:0000259" key="4">
    <source>
        <dbReference type="Pfam" id="PF25994"/>
    </source>
</evidence>
<dbReference type="PANTHER" id="PTHR33619:SF3">
    <property type="entry name" value="POLYSACCHARIDE EXPORT PROTEIN GFCE-RELATED"/>
    <property type="match status" value="1"/>
</dbReference>
<keyword evidence="6" id="KW-1185">Reference proteome</keyword>
<evidence type="ECO:0000313" key="5">
    <source>
        <dbReference type="EMBL" id="CTQ34785.1"/>
    </source>
</evidence>
<dbReference type="Pfam" id="PF25994">
    <property type="entry name" value="HH_AprE"/>
    <property type="match status" value="1"/>
</dbReference>
<dbReference type="Pfam" id="PF02563">
    <property type="entry name" value="Poly_export"/>
    <property type="match status" value="1"/>
</dbReference>
<evidence type="ECO:0000259" key="3">
    <source>
        <dbReference type="Pfam" id="PF02563"/>
    </source>
</evidence>
<dbReference type="GO" id="GO:0015159">
    <property type="term" value="F:polysaccharide transmembrane transporter activity"/>
    <property type="evidence" value="ECO:0007669"/>
    <property type="project" value="InterPro"/>
</dbReference>
<dbReference type="InterPro" id="IPR049712">
    <property type="entry name" value="Poly_export"/>
</dbReference>
<name>A0A0M6XXH9_9RHOB</name>
<reference evidence="5 6" key="1">
    <citation type="submission" date="2015-07" db="EMBL/GenBank/DDBJ databases">
        <authorList>
            <person name="Noorani M."/>
        </authorList>
    </citation>
    <scope>NUCLEOTIDE SEQUENCE [LARGE SCALE GENOMIC DNA]</scope>
    <source>
        <strain evidence="5 6">CECT 5088</strain>
    </source>
</reference>